<feature type="region of interest" description="Disordered" evidence="10">
    <location>
        <begin position="1"/>
        <end position="21"/>
    </location>
</feature>
<dbReference type="InterPro" id="IPR015424">
    <property type="entry name" value="PyrdxlP-dep_Trfase"/>
</dbReference>
<evidence type="ECO:0000256" key="4">
    <source>
        <dbReference type="ARBA" id="ARBA00012285"/>
    </source>
</evidence>
<evidence type="ECO:0000256" key="6">
    <source>
        <dbReference type="ARBA" id="ARBA00022898"/>
    </source>
</evidence>
<dbReference type="Gene3D" id="3.90.1150.10">
    <property type="entry name" value="Aspartate Aminotransferase, domain 1"/>
    <property type="match status" value="1"/>
</dbReference>
<dbReference type="RefSeq" id="WP_068605905.1">
    <property type="nucleotide sequence ID" value="NZ_CP011388.1"/>
</dbReference>
<evidence type="ECO:0000256" key="7">
    <source>
        <dbReference type="ARBA" id="ARBA00023239"/>
    </source>
</evidence>
<protein>
    <recommendedName>
        <fullName evidence="4">threonine-phosphate decarboxylase</fullName>
        <ecNumber evidence="4">4.1.1.81</ecNumber>
    </recommendedName>
    <alternativeName>
        <fullName evidence="8">L-threonine-O-3-phosphate decarboxylase</fullName>
    </alternativeName>
</protein>
<evidence type="ECO:0000256" key="10">
    <source>
        <dbReference type="SAM" id="MobiDB-lite"/>
    </source>
</evidence>
<dbReference type="NCBIfam" id="TIGR01140">
    <property type="entry name" value="L_thr_O3P_dcar"/>
    <property type="match status" value="1"/>
</dbReference>
<dbReference type="UniPathway" id="UPA00148"/>
<dbReference type="EC" id="4.1.1.81" evidence="4"/>
<evidence type="ECO:0000256" key="3">
    <source>
        <dbReference type="ARBA" id="ARBA00004953"/>
    </source>
</evidence>
<dbReference type="InterPro" id="IPR004839">
    <property type="entry name" value="Aminotransferase_I/II_large"/>
</dbReference>
<dbReference type="STRING" id="1178515.SY83_08825"/>
<dbReference type="InterPro" id="IPR004838">
    <property type="entry name" value="NHTrfase_class1_PyrdxlP-BS"/>
</dbReference>
<name>A0A172TH39_9BACL</name>
<dbReference type="AlphaFoldDB" id="A0A172TH39"/>
<keyword evidence="7" id="KW-0456">Lyase</keyword>
<keyword evidence="5" id="KW-0169">Cobalamin biosynthesis</keyword>
<dbReference type="InterPro" id="IPR015422">
    <property type="entry name" value="PyrdxlP-dep_Trfase_small"/>
</dbReference>
<dbReference type="OrthoDB" id="9813612at2"/>
<dbReference type="PANTHER" id="PTHR42885">
    <property type="entry name" value="HISTIDINOL-PHOSPHATE AMINOTRANSFERASE-RELATED"/>
    <property type="match status" value="1"/>
</dbReference>
<dbReference type="InterPro" id="IPR005860">
    <property type="entry name" value="CobD"/>
</dbReference>
<sequence>MSRNTGIVSTNTQGNLETYGHGGDRDTAAALFGYKPNQMLDFSANINPLGTPVQVLEALVNGLPEILHYPDPAHRNFRRKLAARLGVDPEELVVGNGAAECMALALLGLDVRAVGIAAPCFSEYASLAEQFGSRVITVTGKAERDFRPTLDELLALLEQADLVFLGHPNNPTGSTYPLEELRALADRAEAVGSYLVLDEAFVDFIPPEERVTLLSELSKYTRLIIIHSMTKFYGIPGLRLGYAIAHRSVAERMRGKQVTWSVNALALLAGEGCLDPSLAEFEQSTRALVHRERKRLVKALQAPDLGWTVWPSAANFLLVRLPEPWTAAELQSAMGLRGIMIRNCAMYEGLTPHDFRIAVRGPADNDRLLTALRAFAQERKGSSL</sequence>
<reference evidence="12 13" key="1">
    <citation type="submission" date="2015-01" db="EMBL/GenBank/DDBJ databases">
        <title>Paenibacillus swuensis/DY6/whole genome sequencing.</title>
        <authorList>
            <person name="Kim M.K."/>
            <person name="Srinivasan S."/>
            <person name="Lee J.-J."/>
        </authorList>
    </citation>
    <scope>NUCLEOTIDE SEQUENCE [LARGE SCALE GENOMIC DNA]</scope>
    <source>
        <strain evidence="12 13">DY6</strain>
    </source>
</reference>
<comment type="cofactor">
    <cofactor evidence="1">
        <name>pyridoxal 5'-phosphate</name>
        <dbReference type="ChEBI" id="CHEBI:597326"/>
    </cofactor>
</comment>
<dbReference type="PATRIC" id="fig|1178515.4.peg.1762"/>
<gene>
    <name evidence="12" type="ORF">SY83_08825</name>
</gene>
<evidence type="ECO:0000256" key="1">
    <source>
        <dbReference type="ARBA" id="ARBA00001933"/>
    </source>
</evidence>
<evidence type="ECO:0000256" key="9">
    <source>
        <dbReference type="ARBA" id="ARBA00048531"/>
    </source>
</evidence>
<dbReference type="CDD" id="cd00609">
    <property type="entry name" value="AAT_like"/>
    <property type="match status" value="1"/>
</dbReference>
<dbReference type="GO" id="GO:0030170">
    <property type="term" value="F:pyridoxal phosphate binding"/>
    <property type="evidence" value="ECO:0007669"/>
    <property type="project" value="InterPro"/>
</dbReference>
<evidence type="ECO:0000256" key="2">
    <source>
        <dbReference type="ARBA" id="ARBA00003444"/>
    </source>
</evidence>
<evidence type="ECO:0000313" key="12">
    <source>
        <dbReference type="EMBL" id="ANE46365.1"/>
    </source>
</evidence>
<dbReference type="Pfam" id="PF00155">
    <property type="entry name" value="Aminotran_1_2"/>
    <property type="match status" value="1"/>
</dbReference>
<dbReference type="Proteomes" id="UP000076927">
    <property type="component" value="Chromosome"/>
</dbReference>
<evidence type="ECO:0000259" key="11">
    <source>
        <dbReference type="Pfam" id="PF00155"/>
    </source>
</evidence>
<dbReference type="Gene3D" id="3.40.640.10">
    <property type="entry name" value="Type I PLP-dependent aspartate aminotransferase-like (Major domain)"/>
    <property type="match status" value="1"/>
</dbReference>
<keyword evidence="13" id="KW-1185">Reference proteome</keyword>
<feature type="domain" description="Aminotransferase class I/classII large" evidence="11">
    <location>
        <begin position="38"/>
        <end position="372"/>
    </location>
</feature>
<dbReference type="GO" id="GO:0048472">
    <property type="term" value="F:threonine-phosphate decarboxylase activity"/>
    <property type="evidence" value="ECO:0007669"/>
    <property type="project" value="UniProtKB-EC"/>
</dbReference>
<dbReference type="KEGG" id="pswu:SY83_08825"/>
<evidence type="ECO:0000256" key="8">
    <source>
        <dbReference type="ARBA" id="ARBA00029996"/>
    </source>
</evidence>
<dbReference type="EMBL" id="CP011388">
    <property type="protein sequence ID" value="ANE46365.1"/>
    <property type="molecule type" value="Genomic_DNA"/>
</dbReference>
<dbReference type="GO" id="GO:0009236">
    <property type="term" value="P:cobalamin biosynthetic process"/>
    <property type="evidence" value="ECO:0007669"/>
    <property type="project" value="UniProtKB-UniPathway"/>
</dbReference>
<evidence type="ECO:0000256" key="5">
    <source>
        <dbReference type="ARBA" id="ARBA00022573"/>
    </source>
</evidence>
<organism evidence="12 13">
    <name type="scientific">Paenibacillus swuensis</name>
    <dbReference type="NCBI Taxonomy" id="1178515"/>
    <lineage>
        <taxon>Bacteria</taxon>
        <taxon>Bacillati</taxon>
        <taxon>Bacillota</taxon>
        <taxon>Bacilli</taxon>
        <taxon>Bacillales</taxon>
        <taxon>Paenibacillaceae</taxon>
        <taxon>Paenibacillus</taxon>
    </lineage>
</organism>
<comment type="catalytic activity">
    <reaction evidence="9">
        <text>O-phospho-L-threonine + H(+) = (R)-1-aminopropan-2-yl phosphate + CO2</text>
        <dbReference type="Rhea" id="RHEA:11492"/>
        <dbReference type="ChEBI" id="CHEBI:15378"/>
        <dbReference type="ChEBI" id="CHEBI:16526"/>
        <dbReference type="ChEBI" id="CHEBI:58563"/>
        <dbReference type="ChEBI" id="CHEBI:58675"/>
        <dbReference type="EC" id="4.1.1.81"/>
    </reaction>
</comment>
<dbReference type="PANTHER" id="PTHR42885:SF1">
    <property type="entry name" value="THREONINE-PHOSPHATE DECARBOXYLASE"/>
    <property type="match status" value="1"/>
</dbReference>
<accession>A0A172TH39</accession>
<dbReference type="InterPro" id="IPR015421">
    <property type="entry name" value="PyrdxlP-dep_Trfase_major"/>
</dbReference>
<proteinExistence type="predicted"/>
<comment type="pathway">
    <text evidence="3">Cofactor biosynthesis; adenosylcobalamin biosynthesis.</text>
</comment>
<evidence type="ECO:0000313" key="13">
    <source>
        <dbReference type="Proteomes" id="UP000076927"/>
    </source>
</evidence>
<comment type="function">
    <text evidence="2">Decarboxylates L-threonine-O-3-phosphate to yield (R)-1-amino-2-propanol O-2-phosphate, the precursor for the linkage between the nucleotide loop and the corrin ring in cobalamin.</text>
</comment>
<keyword evidence="6" id="KW-0663">Pyridoxal phosphate</keyword>
<dbReference type="PROSITE" id="PS00105">
    <property type="entry name" value="AA_TRANSFER_CLASS_1"/>
    <property type="match status" value="1"/>
</dbReference>
<feature type="compositionally biased region" description="Polar residues" evidence="10">
    <location>
        <begin position="1"/>
        <end position="16"/>
    </location>
</feature>
<dbReference type="SUPFAM" id="SSF53383">
    <property type="entry name" value="PLP-dependent transferases"/>
    <property type="match status" value="1"/>
</dbReference>